<dbReference type="Pfam" id="PF25989">
    <property type="entry name" value="YknX_C"/>
    <property type="match status" value="1"/>
</dbReference>
<proteinExistence type="inferred from homology"/>
<dbReference type="SUPFAM" id="SSF111369">
    <property type="entry name" value="HlyD-like secretion proteins"/>
    <property type="match status" value="1"/>
</dbReference>
<name>A0A0K1PFP3_9BACT</name>
<reference evidence="6 7" key="1">
    <citation type="submission" date="2015-08" db="EMBL/GenBank/DDBJ databases">
        <authorList>
            <person name="Babu N.S."/>
            <person name="Beckwith C.J."/>
            <person name="Beseler K.G."/>
            <person name="Brison A."/>
            <person name="Carone J.V."/>
            <person name="Caskin T.P."/>
            <person name="Diamond M."/>
            <person name="Durham M.E."/>
            <person name="Foxe J.M."/>
            <person name="Go M."/>
            <person name="Henderson B.A."/>
            <person name="Jones I.B."/>
            <person name="McGettigan J.A."/>
            <person name="Micheletti S.J."/>
            <person name="Nasrallah M.E."/>
            <person name="Ortiz D."/>
            <person name="Piller C.R."/>
            <person name="Privatt S.R."/>
            <person name="Schneider S.L."/>
            <person name="Sharp S."/>
            <person name="Smith T.C."/>
            <person name="Stanton J.D."/>
            <person name="Ullery H.E."/>
            <person name="Wilson R.J."/>
            <person name="Serrano M.G."/>
            <person name="Buck G."/>
            <person name="Lee V."/>
            <person name="Wang Y."/>
            <person name="Carvalho R."/>
            <person name="Voegtly L."/>
            <person name="Shi R."/>
            <person name="Duckworth R."/>
            <person name="Johnson A."/>
            <person name="Loviza R."/>
            <person name="Walstead R."/>
            <person name="Shah Z."/>
            <person name="Kiflezghi M."/>
            <person name="Wade K."/>
            <person name="Ball S.L."/>
            <person name="Bradley K.W."/>
            <person name="Asai D.J."/>
            <person name="Bowman C.A."/>
            <person name="Russell D.A."/>
            <person name="Pope W.H."/>
            <person name="Jacobs-Sera D."/>
            <person name="Hendrix R.W."/>
            <person name="Hatfull G.F."/>
        </authorList>
    </citation>
    <scope>NUCLEOTIDE SEQUENCE [LARGE SCALE GENOMIC DNA]</scope>
    <source>
        <strain evidence="6 7">DSM 27710</strain>
    </source>
</reference>
<dbReference type="NCBIfam" id="TIGR01730">
    <property type="entry name" value="RND_mfp"/>
    <property type="match status" value="1"/>
</dbReference>
<dbReference type="InterPro" id="IPR006143">
    <property type="entry name" value="RND_pump_MFP"/>
</dbReference>
<dbReference type="PANTHER" id="PTHR30469:SF15">
    <property type="entry name" value="HLYD FAMILY OF SECRETION PROTEINS"/>
    <property type="match status" value="1"/>
</dbReference>
<dbReference type="InterPro" id="IPR058637">
    <property type="entry name" value="YknX-like_C"/>
</dbReference>
<accession>A0A0K1PFP3</accession>
<protein>
    <submittedName>
        <fullName evidence="6">Putative Co/Zn/Cd efflux system membrane fusion protein</fullName>
    </submittedName>
</protein>
<evidence type="ECO:0000259" key="5">
    <source>
        <dbReference type="Pfam" id="PF25989"/>
    </source>
</evidence>
<dbReference type="PROSITE" id="PS51257">
    <property type="entry name" value="PROKAR_LIPOPROTEIN"/>
    <property type="match status" value="1"/>
</dbReference>
<dbReference type="Proteomes" id="UP000055590">
    <property type="component" value="Chromosome"/>
</dbReference>
<evidence type="ECO:0000259" key="3">
    <source>
        <dbReference type="Pfam" id="PF25954"/>
    </source>
</evidence>
<feature type="domain" description="CusB-like beta-barrel" evidence="3">
    <location>
        <begin position="219"/>
        <end position="291"/>
    </location>
</feature>
<dbReference type="GO" id="GO:0015562">
    <property type="term" value="F:efflux transmembrane transporter activity"/>
    <property type="evidence" value="ECO:0007669"/>
    <property type="project" value="TreeGrafter"/>
</dbReference>
<gene>
    <name evidence="6" type="ORF">AKJ08_2727</name>
</gene>
<dbReference type="PANTHER" id="PTHR30469">
    <property type="entry name" value="MULTIDRUG RESISTANCE PROTEIN MDTA"/>
    <property type="match status" value="1"/>
</dbReference>
<dbReference type="EMBL" id="CP012332">
    <property type="protein sequence ID" value="AKU92340.1"/>
    <property type="molecule type" value="Genomic_DNA"/>
</dbReference>
<feature type="signal peptide" evidence="2">
    <location>
        <begin position="1"/>
        <end position="17"/>
    </location>
</feature>
<evidence type="ECO:0000259" key="4">
    <source>
        <dbReference type="Pfam" id="PF25973"/>
    </source>
</evidence>
<dbReference type="Gene3D" id="2.40.420.20">
    <property type="match status" value="1"/>
</dbReference>
<comment type="similarity">
    <text evidence="1">Belongs to the membrane fusion protein (MFP) (TC 8.A.1) family.</text>
</comment>
<dbReference type="KEGG" id="vin:AKJ08_2727"/>
<organism evidence="6 7">
    <name type="scientific">Vulgatibacter incomptus</name>
    <dbReference type="NCBI Taxonomy" id="1391653"/>
    <lineage>
        <taxon>Bacteria</taxon>
        <taxon>Pseudomonadati</taxon>
        <taxon>Myxococcota</taxon>
        <taxon>Myxococcia</taxon>
        <taxon>Myxococcales</taxon>
        <taxon>Cystobacterineae</taxon>
        <taxon>Vulgatibacteraceae</taxon>
        <taxon>Vulgatibacter</taxon>
    </lineage>
</organism>
<evidence type="ECO:0000256" key="1">
    <source>
        <dbReference type="ARBA" id="ARBA00009477"/>
    </source>
</evidence>
<dbReference type="OrthoDB" id="5380662at2"/>
<evidence type="ECO:0000313" key="7">
    <source>
        <dbReference type="Proteomes" id="UP000055590"/>
    </source>
</evidence>
<feature type="domain" description="CzcB-like barrel-sandwich hybrid" evidence="4">
    <location>
        <begin position="69"/>
        <end position="200"/>
    </location>
</feature>
<sequence>MRLSKILASLLVSSALAATLSGCGKADAKATLPAAVTSGARMGVRVVAPTTQLDGQLVKATGSLVPLNEASVSPKVGGTIRELLVDVGSKVRKDQPLARLDSANAAITVEQARAASSVAAAALESATQDFDRAQKLRASGGIAQAGIDKAEAGFKQATASAKQASAGLQAAQKAYSDHTLRAPFDGLVTARMKNLGEYVPVAPPSPIFSLVDTDNLEVVLPVPETVIGAVKPGSVVHGTISPSGEPFDATVRIVGAVVDPRTRTVEVRANLSAKRTDAMRPHAIVEVDFSQGGAITGLFLPAQSVVASGEQKFVWVVAEGAVAKKTVTAESLTPGVVRVVEGLDGNEQVVTDGSLKLADGMQVQVVR</sequence>
<dbReference type="InterPro" id="IPR058647">
    <property type="entry name" value="BSH_CzcB-like"/>
</dbReference>
<keyword evidence="2" id="KW-0732">Signal</keyword>
<dbReference type="RefSeq" id="WP_050726521.1">
    <property type="nucleotide sequence ID" value="NZ_CP012332.1"/>
</dbReference>
<dbReference type="STRING" id="1391653.AKJ08_2727"/>
<dbReference type="InterPro" id="IPR058792">
    <property type="entry name" value="Beta-barrel_RND_2"/>
</dbReference>
<dbReference type="Gene3D" id="2.40.50.100">
    <property type="match status" value="1"/>
</dbReference>
<dbReference type="AlphaFoldDB" id="A0A0K1PFP3"/>
<dbReference type="Pfam" id="PF25973">
    <property type="entry name" value="BSH_CzcB"/>
    <property type="match status" value="1"/>
</dbReference>
<dbReference type="Gene3D" id="1.10.287.470">
    <property type="entry name" value="Helix hairpin bin"/>
    <property type="match status" value="1"/>
</dbReference>
<keyword evidence="7" id="KW-1185">Reference proteome</keyword>
<dbReference type="Gene3D" id="2.40.30.170">
    <property type="match status" value="1"/>
</dbReference>
<dbReference type="GO" id="GO:1990281">
    <property type="term" value="C:efflux pump complex"/>
    <property type="evidence" value="ECO:0007669"/>
    <property type="project" value="TreeGrafter"/>
</dbReference>
<feature type="domain" description="YknX-like C-terminal permuted SH3-like" evidence="5">
    <location>
        <begin position="298"/>
        <end position="365"/>
    </location>
</feature>
<feature type="chain" id="PRO_5005465998" evidence="2">
    <location>
        <begin position="18"/>
        <end position="367"/>
    </location>
</feature>
<evidence type="ECO:0000313" key="6">
    <source>
        <dbReference type="EMBL" id="AKU92340.1"/>
    </source>
</evidence>
<dbReference type="Pfam" id="PF25954">
    <property type="entry name" value="Beta-barrel_RND_2"/>
    <property type="match status" value="1"/>
</dbReference>
<evidence type="ECO:0000256" key="2">
    <source>
        <dbReference type="SAM" id="SignalP"/>
    </source>
</evidence>